<dbReference type="GO" id="GO:0006457">
    <property type="term" value="P:protein folding"/>
    <property type="evidence" value="ECO:0007669"/>
    <property type="project" value="InterPro"/>
</dbReference>
<dbReference type="Gene3D" id="3.90.20.20">
    <property type="match status" value="1"/>
</dbReference>
<evidence type="ECO:0000256" key="3">
    <source>
        <dbReference type="ARBA" id="ARBA00011738"/>
    </source>
</evidence>
<accession>A0A520LKW6</accession>
<comment type="subcellular location">
    <subcellularLocation>
        <location evidence="1 10">Cytoplasm</location>
    </subcellularLocation>
</comment>
<keyword evidence="6 10" id="KW-0143">Chaperone</keyword>
<dbReference type="Proteomes" id="UP000318148">
    <property type="component" value="Unassembled WGS sequence"/>
</dbReference>
<feature type="compositionally biased region" description="Basic and acidic residues" evidence="12">
    <location>
        <begin position="42"/>
        <end position="53"/>
    </location>
</feature>
<dbReference type="NCBIfam" id="NF010748">
    <property type="entry name" value="PRK14150.1"/>
    <property type="match status" value="1"/>
</dbReference>
<evidence type="ECO:0000256" key="2">
    <source>
        <dbReference type="ARBA" id="ARBA00009054"/>
    </source>
</evidence>
<gene>
    <name evidence="10 13" type="primary">grpE</name>
    <name evidence="13" type="ORF">EVB02_03195</name>
</gene>
<keyword evidence="4 10" id="KW-0963">Cytoplasm</keyword>
<evidence type="ECO:0000256" key="12">
    <source>
        <dbReference type="SAM" id="MobiDB-lite"/>
    </source>
</evidence>
<dbReference type="Pfam" id="PF01025">
    <property type="entry name" value="GrpE"/>
    <property type="match status" value="1"/>
</dbReference>
<organism evidence="13 14">
    <name type="scientific">SAR92 clade bacterium</name>
    <dbReference type="NCBI Taxonomy" id="2315479"/>
    <lineage>
        <taxon>Bacteria</taxon>
        <taxon>Pseudomonadati</taxon>
        <taxon>Pseudomonadota</taxon>
        <taxon>Gammaproteobacteria</taxon>
        <taxon>Cellvibrionales</taxon>
        <taxon>Porticoccaceae</taxon>
        <taxon>SAR92 clade</taxon>
    </lineage>
</organism>
<dbReference type="Gene3D" id="2.30.22.10">
    <property type="entry name" value="Head domain of nucleotide exchange factor GrpE"/>
    <property type="match status" value="1"/>
</dbReference>
<dbReference type="InterPro" id="IPR009012">
    <property type="entry name" value="GrpE_head"/>
</dbReference>
<evidence type="ECO:0000256" key="9">
    <source>
        <dbReference type="ARBA" id="ARBA00076414"/>
    </source>
</evidence>
<name>A0A520LKW6_9GAMM</name>
<dbReference type="HAMAP" id="MF_01151">
    <property type="entry name" value="GrpE"/>
    <property type="match status" value="1"/>
</dbReference>
<dbReference type="NCBIfam" id="NF010738">
    <property type="entry name" value="PRK14140.1"/>
    <property type="match status" value="1"/>
</dbReference>
<dbReference type="SUPFAM" id="SSF51064">
    <property type="entry name" value="Head domain of nucleotide exchange factor GrpE"/>
    <property type="match status" value="1"/>
</dbReference>
<evidence type="ECO:0000313" key="14">
    <source>
        <dbReference type="Proteomes" id="UP000318148"/>
    </source>
</evidence>
<reference evidence="13 14" key="1">
    <citation type="submission" date="2019-02" db="EMBL/GenBank/DDBJ databases">
        <title>Prokaryotic population dynamics and viral predation in marine succession experiment using metagenomics: the confinement effect.</title>
        <authorList>
            <person name="Haro-Moreno J.M."/>
            <person name="Rodriguez-Valera F."/>
            <person name="Lopez-Perez M."/>
        </authorList>
    </citation>
    <scope>NUCLEOTIDE SEQUENCE [LARGE SCALE GENOMIC DNA]</scope>
    <source>
        <strain evidence="13">MED-G169</strain>
    </source>
</reference>
<dbReference type="GO" id="GO:0005829">
    <property type="term" value="C:cytosol"/>
    <property type="evidence" value="ECO:0007669"/>
    <property type="project" value="TreeGrafter"/>
</dbReference>
<sequence length="190" mass="21772">MSKKDNQKSDKSKEFTESIEENDKDSVVDERACETDDIESSDIEKLKTERDENNDQLLRMQAELQNMRRRSERDLENAHKFALEKFSNELVPVLDDVERAFAATDASDESQMALREGLELTIKNFIGVFKKFNIECVDPKGEPFDAELHQAVSMQVNEDVEPGTVLDVFQKGYTLNHRLLRPAMVVVSKS</sequence>
<feature type="compositionally biased region" description="Basic and acidic residues" evidence="12">
    <location>
        <begin position="24"/>
        <end position="34"/>
    </location>
</feature>
<comment type="caution">
    <text evidence="13">The sequence shown here is derived from an EMBL/GenBank/DDBJ whole genome shotgun (WGS) entry which is preliminary data.</text>
</comment>
<dbReference type="InterPro" id="IPR013805">
    <property type="entry name" value="GrpE_CC"/>
</dbReference>
<dbReference type="PANTHER" id="PTHR21237:SF23">
    <property type="entry name" value="GRPE PROTEIN HOMOLOG, MITOCHONDRIAL"/>
    <property type="match status" value="1"/>
</dbReference>
<evidence type="ECO:0000256" key="10">
    <source>
        <dbReference type="HAMAP-Rule" id="MF_01151"/>
    </source>
</evidence>
<dbReference type="SUPFAM" id="SSF58014">
    <property type="entry name" value="Coiled-coil domain of nucleotide exchange factor GrpE"/>
    <property type="match status" value="1"/>
</dbReference>
<dbReference type="EMBL" id="SHBO01000038">
    <property type="protein sequence ID" value="RZO05673.1"/>
    <property type="molecule type" value="Genomic_DNA"/>
</dbReference>
<dbReference type="GO" id="GO:0051087">
    <property type="term" value="F:protein-folding chaperone binding"/>
    <property type="evidence" value="ECO:0007669"/>
    <property type="project" value="InterPro"/>
</dbReference>
<feature type="region of interest" description="Disordered" evidence="12">
    <location>
        <begin position="1"/>
        <end position="54"/>
    </location>
</feature>
<proteinExistence type="inferred from homology"/>
<dbReference type="GO" id="GO:0042803">
    <property type="term" value="F:protein homodimerization activity"/>
    <property type="evidence" value="ECO:0007669"/>
    <property type="project" value="InterPro"/>
</dbReference>
<evidence type="ECO:0000256" key="4">
    <source>
        <dbReference type="ARBA" id="ARBA00022490"/>
    </source>
</evidence>
<evidence type="ECO:0000256" key="11">
    <source>
        <dbReference type="RuleBase" id="RU004478"/>
    </source>
</evidence>
<dbReference type="FunFam" id="2.30.22.10:FF:000001">
    <property type="entry name" value="Protein GrpE"/>
    <property type="match status" value="1"/>
</dbReference>
<keyword evidence="5 10" id="KW-0346">Stress response</keyword>
<dbReference type="AlphaFoldDB" id="A0A520LKW6"/>
<dbReference type="CDD" id="cd00446">
    <property type="entry name" value="GrpE"/>
    <property type="match status" value="1"/>
</dbReference>
<evidence type="ECO:0000256" key="1">
    <source>
        <dbReference type="ARBA" id="ARBA00004496"/>
    </source>
</evidence>
<comment type="function">
    <text evidence="7 10">Participates actively in the response to hyperosmotic and heat shock by preventing the aggregation of stress-denatured proteins, in association with DnaK and GrpE. It is the nucleotide exchange factor for DnaK and may function as a thermosensor. Unfolded proteins bind initially to DnaJ; upon interaction with the DnaJ-bound protein, DnaK hydrolyzes its bound ATP, resulting in the formation of a stable complex. GrpE releases ADP from DnaK; ATP binding to DnaK triggers the release of the substrate protein, thus completing the reaction cycle. Several rounds of ATP-dependent interactions between DnaJ, DnaK and GrpE are required for fully efficient folding.</text>
</comment>
<evidence type="ECO:0000256" key="6">
    <source>
        <dbReference type="ARBA" id="ARBA00023186"/>
    </source>
</evidence>
<evidence type="ECO:0000256" key="5">
    <source>
        <dbReference type="ARBA" id="ARBA00023016"/>
    </source>
</evidence>
<evidence type="ECO:0000256" key="8">
    <source>
        <dbReference type="ARBA" id="ARBA00072274"/>
    </source>
</evidence>
<dbReference type="PRINTS" id="PR00773">
    <property type="entry name" value="GRPEPROTEIN"/>
</dbReference>
<dbReference type="GO" id="GO:0051082">
    <property type="term" value="F:unfolded protein binding"/>
    <property type="evidence" value="ECO:0007669"/>
    <property type="project" value="TreeGrafter"/>
</dbReference>
<evidence type="ECO:0000313" key="13">
    <source>
        <dbReference type="EMBL" id="RZO05673.1"/>
    </source>
</evidence>
<feature type="compositionally biased region" description="Basic and acidic residues" evidence="12">
    <location>
        <begin position="1"/>
        <end position="16"/>
    </location>
</feature>
<comment type="subunit">
    <text evidence="3 10">Homodimer.</text>
</comment>
<dbReference type="GO" id="GO:0000774">
    <property type="term" value="F:adenyl-nucleotide exchange factor activity"/>
    <property type="evidence" value="ECO:0007669"/>
    <property type="project" value="InterPro"/>
</dbReference>
<dbReference type="PANTHER" id="PTHR21237">
    <property type="entry name" value="GRPE PROTEIN"/>
    <property type="match status" value="1"/>
</dbReference>
<protein>
    <recommendedName>
        <fullName evidence="8 10">Protein GrpE</fullName>
    </recommendedName>
    <alternativeName>
        <fullName evidence="9 10">HSP-70 cofactor</fullName>
    </alternativeName>
</protein>
<comment type="similarity">
    <text evidence="2 10 11">Belongs to the GrpE family.</text>
</comment>
<evidence type="ECO:0000256" key="7">
    <source>
        <dbReference type="ARBA" id="ARBA00053401"/>
    </source>
</evidence>
<dbReference type="InterPro" id="IPR000740">
    <property type="entry name" value="GrpE"/>
</dbReference>